<dbReference type="AlphaFoldDB" id="A0AAU8DMZ0"/>
<reference evidence="2" key="1">
    <citation type="submission" date="2024-05" db="EMBL/GenBank/DDBJ databases">
        <authorList>
            <person name="Cai S.Y."/>
            <person name="Jin L.M."/>
            <person name="Li H.R."/>
        </authorList>
    </citation>
    <scope>NUCLEOTIDE SEQUENCE</scope>
    <source>
        <strain evidence="2">A5-74</strain>
    </source>
</reference>
<proteinExistence type="predicted"/>
<protein>
    <submittedName>
        <fullName evidence="2">DUF2231 domain-containing protein</fullName>
    </submittedName>
</protein>
<evidence type="ECO:0000259" key="1">
    <source>
        <dbReference type="Pfam" id="PF09990"/>
    </source>
</evidence>
<dbReference type="Pfam" id="PF09990">
    <property type="entry name" value="DUF2231"/>
    <property type="match status" value="1"/>
</dbReference>
<dbReference type="EMBL" id="CP159218">
    <property type="protein sequence ID" value="XCG63358.1"/>
    <property type="molecule type" value="Genomic_DNA"/>
</dbReference>
<gene>
    <name evidence="2" type="ORF">ABLG96_19495</name>
</gene>
<name>A0AAU8DMZ0_9ACTN</name>
<dbReference type="InterPro" id="IPR019251">
    <property type="entry name" value="DUF2231_TM"/>
</dbReference>
<sequence length="198" mass="20429">MVTPRNTDEDVYTGAGPWPVRAVRRLEGATGLDGVVRLLGPAATALAGSRRLGPLLRGDWMGHAVHPVAVMAPLGLFGSATVVDVVGGDGSESVARTLTLAGLLTLSPAVLTGLTEWAATEPRESRVGVVHAATNTLAASLFLASYLARRRHHGVGVGLGVVGNLVAGVGGHLGGHLAAVRHVDSRHPSFDEEDRPRV</sequence>
<evidence type="ECO:0000313" key="2">
    <source>
        <dbReference type="EMBL" id="XCG63358.1"/>
    </source>
</evidence>
<dbReference type="RefSeq" id="WP_353648973.1">
    <property type="nucleotide sequence ID" value="NZ_CP159218.1"/>
</dbReference>
<feature type="domain" description="DUF2231" evidence="1">
    <location>
        <begin position="62"/>
        <end position="183"/>
    </location>
</feature>
<accession>A0AAU8DMZ0</accession>
<organism evidence="2">
    <name type="scientific">Nakamurella sp. A5-74</name>
    <dbReference type="NCBI Taxonomy" id="3158264"/>
    <lineage>
        <taxon>Bacteria</taxon>
        <taxon>Bacillati</taxon>
        <taxon>Actinomycetota</taxon>
        <taxon>Actinomycetes</taxon>
        <taxon>Nakamurellales</taxon>
        <taxon>Nakamurellaceae</taxon>
        <taxon>Nakamurella</taxon>
    </lineage>
</organism>